<accession>A0A1I4I6R9</accession>
<gene>
    <name evidence="1" type="ORF">SAMN02983006_01320</name>
</gene>
<dbReference type="OrthoDB" id="9806213at2"/>
<organism evidence="1 2">
    <name type="scientific">Halanaerobium salsuginis</name>
    <dbReference type="NCBI Taxonomy" id="29563"/>
    <lineage>
        <taxon>Bacteria</taxon>
        <taxon>Bacillati</taxon>
        <taxon>Bacillota</taxon>
        <taxon>Clostridia</taxon>
        <taxon>Halanaerobiales</taxon>
        <taxon>Halanaerobiaceae</taxon>
        <taxon>Halanaerobium</taxon>
    </lineage>
</organism>
<protein>
    <submittedName>
        <fullName evidence="1">Uncharacterized protein</fullName>
    </submittedName>
</protein>
<evidence type="ECO:0000313" key="2">
    <source>
        <dbReference type="Proteomes" id="UP000199006"/>
    </source>
</evidence>
<dbReference type="Gene3D" id="2.60.120.200">
    <property type="match status" value="1"/>
</dbReference>
<dbReference type="RefSeq" id="WP_089861235.1">
    <property type="nucleotide sequence ID" value="NZ_FOTI01000015.1"/>
</dbReference>
<dbReference type="STRING" id="29563.SAMN02983006_01320"/>
<sequence length="253" mass="29566">MRKFSAKEILAKLVDNDKSKHKPYIVENEKLKVIPDGKGIGWFSDSKGSFLYQELTDDFMIETSVKVKQKANNNKQRAQFSSAGLLIRNPLSSPGKENWIMYNIGYQNSFYGREMKVTRPSNGFRFDPMYFIGYRSLSTLYLIPALETGFVRLRMARISDEIRFYYFADNKWQEEKPTKGIEVMGNGIKYQVDQFNKQEFRPTNLSLPAKLQVGLITNPGMNTRKPWQKYRDSEMLFAYYSYKEISSFTECLK</sequence>
<dbReference type="Proteomes" id="UP000199006">
    <property type="component" value="Unassembled WGS sequence"/>
</dbReference>
<evidence type="ECO:0000313" key="1">
    <source>
        <dbReference type="EMBL" id="SFL50098.1"/>
    </source>
</evidence>
<keyword evidence="2" id="KW-1185">Reference proteome</keyword>
<dbReference type="EMBL" id="FOTI01000015">
    <property type="protein sequence ID" value="SFL50098.1"/>
    <property type="molecule type" value="Genomic_DNA"/>
</dbReference>
<dbReference type="AlphaFoldDB" id="A0A1I4I6R9"/>
<proteinExistence type="predicted"/>
<name>A0A1I4I6R9_9FIRM</name>
<reference evidence="1 2" key="1">
    <citation type="submission" date="2016-10" db="EMBL/GenBank/DDBJ databases">
        <authorList>
            <person name="de Groot N.N."/>
        </authorList>
    </citation>
    <scope>NUCLEOTIDE SEQUENCE [LARGE SCALE GENOMIC DNA]</scope>
    <source>
        <strain evidence="1 2">ATCC 51327</strain>
    </source>
</reference>